<accession>A0A1H3BMM0</accession>
<keyword evidence="1" id="KW-1133">Transmembrane helix</keyword>
<feature type="transmembrane region" description="Helical" evidence="1">
    <location>
        <begin position="12"/>
        <end position="34"/>
    </location>
</feature>
<evidence type="ECO:0000313" key="3">
    <source>
        <dbReference type="EMBL" id="SDX43156.1"/>
    </source>
</evidence>
<reference evidence="3 4" key="1">
    <citation type="submission" date="2016-10" db="EMBL/GenBank/DDBJ databases">
        <authorList>
            <person name="de Groot N.N."/>
        </authorList>
    </citation>
    <scope>NUCLEOTIDE SEQUENCE [LARGE SCALE GENOMIC DNA]</scope>
    <source>
        <strain evidence="3 4">Nm1</strain>
    </source>
</reference>
<dbReference type="GO" id="GO:0030488">
    <property type="term" value="P:tRNA methylation"/>
    <property type="evidence" value="ECO:0007669"/>
    <property type="project" value="TreeGrafter"/>
</dbReference>
<organism evidence="3 4">
    <name type="scientific">Nitrosomonas halophila</name>
    <dbReference type="NCBI Taxonomy" id="44576"/>
    <lineage>
        <taxon>Bacteria</taxon>
        <taxon>Pseudomonadati</taxon>
        <taxon>Pseudomonadota</taxon>
        <taxon>Betaproteobacteria</taxon>
        <taxon>Nitrosomonadales</taxon>
        <taxon>Nitrosomonadaceae</taxon>
        <taxon>Nitrosomonas</taxon>
    </lineage>
</organism>
<dbReference type="RefSeq" id="WP_090410941.1">
    <property type="nucleotide sequence ID" value="NZ_FNOY01000001.1"/>
</dbReference>
<dbReference type="Gene3D" id="3.40.50.300">
    <property type="entry name" value="P-loop containing nucleotide triphosphate hydrolases"/>
    <property type="match status" value="1"/>
</dbReference>
<dbReference type="AlphaFoldDB" id="A0A1H3BMM0"/>
<feature type="domain" description="G" evidence="2">
    <location>
        <begin position="284"/>
        <end position="375"/>
    </location>
</feature>
<dbReference type="Pfam" id="PF01926">
    <property type="entry name" value="MMR_HSR1"/>
    <property type="match status" value="1"/>
</dbReference>
<dbReference type="InterPro" id="IPR027417">
    <property type="entry name" value="P-loop_NTPase"/>
</dbReference>
<dbReference type="EMBL" id="FNOY01000001">
    <property type="protein sequence ID" value="SDX43156.1"/>
    <property type="molecule type" value="Genomic_DNA"/>
</dbReference>
<name>A0A1H3BMM0_9PROT</name>
<evidence type="ECO:0000313" key="4">
    <source>
        <dbReference type="Proteomes" id="UP000198640"/>
    </source>
</evidence>
<evidence type="ECO:0000259" key="2">
    <source>
        <dbReference type="Pfam" id="PF01926"/>
    </source>
</evidence>
<keyword evidence="1" id="KW-0812">Transmembrane</keyword>
<evidence type="ECO:0000256" key="1">
    <source>
        <dbReference type="SAM" id="Phobius"/>
    </source>
</evidence>
<dbReference type="SUPFAM" id="SSF52540">
    <property type="entry name" value="P-loop containing nucleoside triphosphate hydrolases"/>
    <property type="match status" value="1"/>
</dbReference>
<dbReference type="GO" id="GO:0002098">
    <property type="term" value="P:tRNA wobble uridine modification"/>
    <property type="evidence" value="ECO:0007669"/>
    <property type="project" value="TreeGrafter"/>
</dbReference>
<dbReference type="GO" id="GO:0005525">
    <property type="term" value="F:GTP binding"/>
    <property type="evidence" value="ECO:0007669"/>
    <property type="project" value="InterPro"/>
</dbReference>
<dbReference type="GO" id="GO:0005829">
    <property type="term" value="C:cytosol"/>
    <property type="evidence" value="ECO:0007669"/>
    <property type="project" value="TreeGrafter"/>
</dbReference>
<dbReference type="InterPro" id="IPR006073">
    <property type="entry name" value="GTP-bd"/>
</dbReference>
<dbReference type="STRING" id="44576.SAMN05421881_100167"/>
<sequence length="516" mass="58753">MKTLLRSIDPLQFVALALLGLPTLALFGLGMFWLWQTGHLIAWLIVMAVCGGLAYGLQIWSVRRRRKLLNELFTDSNPDWPPRAADVWQEVETLADSCDPQDWPLDQTGWIIELGRRTLHTVSSYYFPDTERPLLELTVPHTLLIIEQASRDLRRDVTENIPFSDRLTLGDLLRAKRWKSRAEQAYNVYRAGRIVVNPINALFGEFWRLFRERSFTLARNEFQRWFLRAYIRKVGYYAIDLYSRRQPLASTDLQTPAATPPLTSALDLERAQQAEDKLAEPLHILVLGRTNAGKSSLINALYGKLIAATDILPDTTYELSPALLQRDGFTQALIYDSPGCDSVFYDAHQMQTAALEADLILWVTPANRPDRQIERRALDALRAAQATRLNRRPPPLLVAVSHIDLLRPANEWQPPYDLTDQLNVKAANIRAAVAAVAADLSVPVTQVIPVCLKEGKVYNVKDTFWAAMLAEQDTALRVRLLRCLDADKRASDWALLRRQLRNAGRFLWELPDKIKE</sequence>
<dbReference type="OrthoDB" id="238366at2"/>
<keyword evidence="4" id="KW-1185">Reference proteome</keyword>
<dbReference type="PANTHER" id="PTHR42714">
    <property type="entry name" value="TRNA MODIFICATION GTPASE GTPBP3"/>
    <property type="match status" value="1"/>
</dbReference>
<proteinExistence type="predicted"/>
<dbReference type="PANTHER" id="PTHR42714:SF2">
    <property type="entry name" value="TRNA MODIFICATION GTPASE GTPBP3, MITOCHONDRIAL"/>
    <property type="match status" value="1"/>
</dbReference>
<gene>
    <name evidence="3" type="ORF">SAMN05421881_100167</name>
</gene>
<keyword evidence="1" id="KW-0472">Membrane</keyword>
<protein>
    <recommendedName>
        <fullName evidence="2">G domain-containing protein</fullName>
    </recommendedName>
</protein>
<feature type="transmembrane region" description="Helical" evidence="1">
    <location>
        <begin position="40"/>
        <end position="60"/>
    </location>
</feature>
<dbReference type="Proteomes" id="UP000198640">
    <property type="component" value="Unassembled WGS sequence"/>
</dbReference>